<dbReference type="OrthoDB" id="1432662at2"/>
<protein>
    <submittedName>
        <fullName evidence="2">General stress protein 26</fullName>
    </submittedName>
</protein>
<gene>
    <name evidence="2" type="ORF">EDD26_2300</name>
</gene>
<dbReference type="InterPro" id="IPR012349">
    <property type="entry name" value="Split_barrel_FMN-bd"/>
</dbReference>
<name>A0A3N2AVB4_9MICO</name>
<dbReference type="SUPFAM" id="SSF50475">
    <property type="entry name" value="FMN-binding split barrel"/>
    <property type="match status" value="1"/>
</dbReference>
<dbReference type="Gene3D" id="2.30.110.10">
    <property type="entry name" value="Electron Transport, Fmn-binding Protein, Chain A"/>
    <property type="match status" value="1"/>
</dbReference>
<dbReference type="PANTHER" id="PTHR34818:SF1">
    <property type="entry name" value="PROTEIN BLI-3"/>
    <property type="match status" value="1"/>
</dbReference>
<evidence type="ECO:0000259" key="1">
    <source>
        <dbReference type="Pfam" id="PF16242"/>
    </source>
</evidence>
<keyword evidence="3" id="KW-1185">Reference proteome</keyword>
<dbReference type="InterPro" id="IPR052917">
    <property type="entry name" value="Stress-Dev_Protein"/>
</dbReference>
<dbReference type="InterPro" id="IPR038725">
    <property type="entry name" value="YdaG_split_barrel_FMN-bd"/>
</dbReference>
<dbReference type="EMBL" id="RKHJ01000001">
    <property type="protein sequence ID" value="ROR66905.1"/>
    <property type="molecule type" value="Genomic_DNA"/>
</dbReference>
<sequence length="160" mass="17077">MTAYDEQLKTIADIMRSTRIASLAYVSMDGGLVSTPMGTQDFTEPGTVWFITERSTSKVAAIEADPRVNVHYASKSGWVSLAGTARYVDDRAKLKELWDASAGIFMSGTPDDPDNGLLEVTASTAEYWDSPGKVATAVNLVKGLVTDGEPDLGDTGIVPL</sequence>
<accession>A0A3N2AVB4</accession>
<dbReference type="AlphaFoldDB" id="A0A3N2AVB4"/>
<dbReference type="Proteomes" id="UP000275456">
    <property type="component" value="Unassembled WGS sequence"/>
</dbReference>
<evidence type="ECO:0000313" key="2">
    <source>
        <dbReference type="EMBL" id="ROR66905.1"/>
    </source>
</evidence>
<feature type="domain" description="General stress protein FMN-binding split barrel" evidence="1">
    <location>
        <begin position="6"/>
        <end position="151"/>
    </location>
</feature>
<reference evidence="2 3" key="1">
    <citation type="submission" date="2018-11" db="EMBL/GenBank/DDBJ databases">
        <title>Sequencing the genomes of 1000 actinobacteria strains.</title>
        <authorList>
            <person name="Klenk H.-P."/>
        </authorList>
    </citation>
    <scope>NUCLEOTIDE SEQUENCE [LARGE SCALE GENOMIC DNA]</scope>
    <source>
        <strain evidence="2 3">DSM 9580</strain>
    </source>
</reference>
<dbReference type="PANTHER" id="PTHR34818">
    <property type="entry name" value="PROTEIN BLI-3"/>
    <property type="match status" value="1"/>
</dbReference>
<comment type="caution">
    <text evidence="2">The sequence shown here is derived from an EMBL/GenBank/DDBJ whole genome shotgun (WGS) entry which is preliminary data.</text>
</comment>
<evidence type="ECO:0000313" key="3">
    <source>
        <dbReference type="Proteomes" id="UP000275456"/>
    </source>
</evidence>
<dbReference type="Pfam" id="PF16242">
    <property type="entry name" value="Pyrid_ox_like"/>
    <property type="match status" value="1"/>
</dbReference>
<organism evidence="2 3">
    <name type="scientific">Agrococcus jenensis</name>
    <dbReference type="NCBI Taxonomy" id="46353"/>
    <lineage>
        <taxon>Bacteria</taxon>
        <taxon>Bacillati</taxon>
        <taxon>Actinomycetota</taxon>
        <taxon>Actinomycetes</taxon>
        <taxon>Micrococcales</taxon>
        <taxon>Microbacteriaceae</taxon>
        <taxon>Agrococcus</taxon>
    </lineage>
</organism>
<proteinExistence type="predicted"/>
<dbReference type="RefSeq" id="WP_123697839.1">
    <property type="nucleotide sequence ID" value="NZ_RKHJ01000001.1"/>
</dbReference>